<feature type="region of interest" description="Disordered" evidence="5">
    <location>
        <begin position="431"/>
        <end position="600"/>
    </location>
</feature>
<evidence type="ECO:0000256" key="2">
    <source>
        <dbReference type="ARBA" id="ARBA00022803"/>
    </source>
</evidence>
<organism evidence="6 7">
    <name type="scientific">Tegillarca granosa</name>
    <name type="common">Malaysian cockle</name>
    <name type="synonym">Anadara granosa</name>
    <dbReference type="NCBI Taxonomy" id="220873"/>
    <lineage>
        <taxon>Eukaryota</taxon>
        <taxon>Metazoa</taxon>
        <taxon>Spiralia</taxon>
        <taxon>Lophotrochozoa</taxon>
        <taxon>Mollusca</taxon>
        <taxon>Bivalvia</taxon>
        <taxon>Autobranchia</taxon>
        <taxon>Pteriomorphia</taxon>
        <taxon>Arcoida</taxon>
        <taxon>Arcoidea</taxon>
        <taxon>Arcidae</taxon>
        <taxon>Tegillarca</taxon>
    </lineage>
</organism>
<protein>
    <recommendedName>
        <fullName evidence="8">Bardet-Biedl syndrome 4</fullName>
    </recommendedName>
</protein>
<keyword evidence="2 4" id="KW-0802">TPR repeat</keyword>
<dbReference type="Gene3D" id="1.25.40.10">
    <property type="entry name" value="Tetratricopeptide repeat domain"/>
    <property type="match status" value="3"/>
</dbReference>
<evidence type="ECO:0000313" key="6">
    <source>
        <dbReference type="EMBL" id="KAJ8302708.1"/>
    </source>
</evidence>
<feature type="compositionally biased region" description="Basic and acidic residues" evidence="5">
    <location>
        <begin position="584"/>
        <end position="600"/>
    </location>
</feature>
<feature type="compositionally biased region" description="Low complexity" evidence="5">
    <location>
        <begin position="535"/>
        <end position="544"/>
    </location>
</feature>
<name>A0ABQ9EBK2_TEGGR</name>
<feature type="repeat" description="TPR" evidence="4">
    <location>
        <begin position="197"/>
        <end position="230"/>
    </location>
</feature>
<gene>
    <name evidence="6" type="ORF">KUTeg_019104</name>
</gene>
<feature type="compositionally biased region" description="Basic and acidic residues" evidence="5">
    <location>
        <begin position="462"/>
        <end position="471"/>
    </location>
</feature>
<evidence type="ECO:0008006" key="8">
    <source>
        <dbReference type="Google" id="ProtNLM"/>
    </source>
</evidence>
<comment type="similarity">
    <text evidence="3">Belongs to the BBS4 family.</text>
</comment>
<evidence type="ECO:0000256" key="1">
    <source>
        <dbReference type="ARBA" id="ARBA00022737"/>
    </source>
</evidence>
<dbReference type="EMBL" id="JARBDR010000917">
    <property type="protein sequence ID" value="KAJ8302708.1"/>
    <property type="molecule type" value="Genomic_DNA"/>
</dbReference>
<comment type="caution">
    <text evidence="6">The sequence shown here is derived from an EMBL/GenBank/DDBJ whole genome shotgun (WGS) entry which is preliminary data.</text>
</comment>
<evidence type="ECO:0000313" key="7">
    <source>
        <dbReference type="Proteomes" id="UP001217089"/>
    </source>
</evidence>
<evidence type="ECO:0000256" key="3">
    <source>
        <dbReference type="ARBA" id="ARBA00023778"/>
    </source>
</evidence>
<feature type="repeat" description="TPR" evidence="4">
    <location>
        <begin position="299"/>
        <end position="332"/>
    </location>
</feature>
<keyword evidence="7" id="KW-1185">Reference proteome</keyword>
<dbReference type="InterPro" id="IPR011990">
    <property type="entry name" value="TPR-like_helical_dom_sf"/>
</dbReference>
<keyword evidence="1" id="KW-0677">Repeat</keyword>
<sequence length="600" mass="66796">MADNEEELAPASEIKPPITVPPELPIFERKNWLIHLHYVRKEYEICKSLIKEQLAESGGMCEYAVYVQALIFRQEGRIQESLELFQTCTLLNPQSTDNLKQVARSLFLLARHKAALDVYNAACKINDKDWEIAHNQGVCYMYLREYGKAKECLQQALSFKRHEITYIMLGKINLMEGNMQAAIDIYKQAVEFSPENPDLLTTLGLLYMQIGQYQKAFENLGNAMTYDPTHVKAIMAAASMMQTHGDFDVALNKYRIAAVSTPESPPLWNNVGMSFFGKKKYVAAISCLKRANYLAPFDWKILYNLGLVHLTMQQYASAFHFLSAAINLKPKMAQLFMLLAVALTHLEDPDNAKQAYEQAISIDEKDPAISLNYALFLYNQNEKKAAQKQFSQFENKLRTRQNSNPAIPDSEMQDVATKLGTALQVGENLIWNNQPPTAAPPPTPQTEPQSDLNDNRLPGPPSKEEEDKDFVHPPPGSFGIQQLPKPKNNTVEPDDSLAPECAPTPIIPPYDPYEESGPSRMDMESPLSPPPPPLQQGLNSLPPLGGKGRSSGLAPLAPLGGKGKLPDLNNLPSPPTDMPPSYDDVVKSDEEAEKVAEPAS</sequence>
<evidence type="ECO:0000256" key="5">
    <source>
        <dbReference type="SAM" id="MobiDB-lite"/>
    </source>
</evidence>
<evidence type="ECO:0000256" key="4">
    <source>
        <dbReference type="PROSITE-ProRule" id="PRU00339"/>
    </source>
</evidence>
<dbReference type="Proteomes" id="UP001217089">
    <property type="component" value="Unassembled WGS sequence"/>
</dbReference>
<dbReference type="Pfam" id="PF13181">
    <property type="entry name" value="TPR_8"/>
    <property type="match status" value="3"/>
</dbReference>
<dbReference type="PANTHER" id="PTHR44186:SF1">
    <property type="entry name" value="BARDET-BIEDL SYNDROME 4 PROTEIN"/>
    <property type="match status" value="1"/>
</dbReference>
<proteinExistence type="inferred from homology"/>
<dbReference type="InterPro" id="IPR019734">
    <property type="entry name" value="TPR_rpt"/>
</dbReference>
<accession>A0ABQ9EBK2</accession>
<feature type="repeat" description="TPR" evidence="4">
    <location>
        <begin position="163"/>
        <end position="196"/>
    </location>
</feature>
<dbReference type="PROSITE" id="PS50005">
    <property type="entry name" value="TPR"/>
    <property type="match status" value="4"/>
</dbReference>
<feature type="repeat" description="TPR" evidence="4">
    <location>
        <begin position="333"/>
        <end position="366"/>
    </location>
</feature>
<dbReference type="SMART" id="SM00028">
    <property type="entry name" value="TPR"/>
    <property type="match status" value="8"/>
</dbReference>
<dbReference type="PANTHER" id="PTHR44186">
    <property type="match status" value="1"/>
</dbReference>
<dbReference type="SUPFAM" id="SSF48452">
    <property type="entry name" value="TPR-like"/>
    <property type="match status" value="1"/>
</dbReference>
<reference evidence="6 7" key="1">
    <citation type="submission" date="2022-12" db="EMBL/GenBank/DDBJ databases">
        <title>Chromosome-level genome of Tegillarca granosa.</title>
        <authorList>
            <person name="Kim J."/>
        </authorList>
    </citation>
    <scope>NUCLEOTIDE SEQUENCE [LARGE SCALE GENOMIC DNA]</scope>
    <source>
        <strain evidence="6">Teg-2019</strain>
        <tissue evidence="6">Adductor muscle</tissue>
    </source>
</reference>
<dbReference type="Pfam" id="PF14559">
    <property type="entry name" value="TPR_19"/>
    <property type="match status" value="1"/>
</dbReference>